<dbReference type="InterPro" id="IPR024072">
    <property type="entry name" value="DHFR-like_dom_sf"/>
</dbReference>
<dbReference type="HOGENOM" id="CLU_043966_1_4_11"/>
<dbReference type="EMBL" id="CP009110">
    <property type="protein sequence ID" value="AIJ23056.1"/>
    <property type="molecule type" value="Genomic_DNA"/>
</dbReference>
<dbReference type="Proteomes" id="UP000062973">
    <property type="component" value="Chromosome"/>
</dbReference>
<dbReference type="eggNOG" id="COG0262">
    <property type="taxonomic scope" value="Bacteria"/>
</dbReference>
<name>A0A076MVM9_AMYME</name>
<dbReference type="AlphaFoldDB" id="A0A076MVM9"/>
<dbReference type="PATRIC" id="fig|1068978.7.peg.3164"/>
<reference evidence="1 2" key="1">
    <citation type="submission" date="2014-07" db="EMBL/GenBank/DDBJ databases">
        <title>Whole Genome Sequence of the Amycolatopsis methanolica 239.</title>
        <authorList>
            <person name="Tang B."/>
        </authorList>
    </citation>
    <scope>NUCLEOTIDE SEQUENCE [LARGE SCALE GENOMIC DNA]</scope>
    <source>
        <strain evidence="1 2">239</strain>
    </source>
</reference>
<protein>
    <submittedName>
        <fullName evidence="1">Bifunctional deaminase-reductase domain protein</fullName>
    </submittedName>
</protein>
<dbReference type="STRING" id="1068978.AMETH_2964"/>
<gene>
    <name evidence="1" type="ORF">AMETH_2964</name>
</gene>
<dbReference type="Gene3D" id="3.40.430.10">
    <property type="entry name" value="Dihydrofolate Reductase, subunit A"/>
    <property type="match status" value="1"/>
</dbReference>
<evidence type="ECO:0000313" key="2">
    <source>
        <dbReference type="Proteomes" id="UP000062973"/>
    </source>
</evidence>
<dbReference type="KEGG" id="amq:AMETH_2964"/>
<evidence type="ECO:0000313" key="1">
    <source>
        <dbReference type="EMBL" id="AIJ23056.1"/>
    </source>
</evidence>
<dbReference type="RefSeq" id="WP_017988052.1">
    <property type="nucleotide sequence ID" value="NZ_AQUL01000002.1"/>
</dbReference>
<keyword evidence="2" id="KW-1185">Reference proteome</keyword>
<accession>A0A076MVM9</accession>
<organism evidence="1 2">
    <name type="scientific">Amycolatopsis methanolica 239</name>
    <dbReference type="NCBI Taxonomy" id="1068978"/>
    <lineage>
        <taxon>Bacteria</taxon>
        <taxon>Bacillati</taxon>
        <taxon>Actinomycetota</taxon>
        <taxon>Actinomycetes</taxon>
        <taxon>Pseudonocardiales</taxon>
        <taxon>Pseudonocardiaceae</taxon>
        <taxon>Amycolatopsis</taxon>
        <taxon>Amycolatopsis methanolica group</taxon>
    </lineage>
</organism>
<dbReference type="SUPFAM" id="SSF53597">
    <property type="entry name" value="Dihydrofolate reductase-like"/>
    <property type="match status" value="1"/>
</dbReference>
<proteinExistence type="predicted"/>
<sequence length="100" mass="10762">MMQAPGGPDEDRDGGFAHGGWAVPFTGERVLELTLEFDRGAGALLLGRKTYEEFAAAWPLADDPFVDVVNGLPKFVASRTLTGVGWRNCTLVRGRRRGGG</sequence>
<dbReference type="OrthoDB" id="7342392at2"/>